<protein>
    <submittedName>
        <fullName evidence="6">Serine/Threonine kinase domain protein</fullName>
    </submittedName>
</protein>
<dbReference type="OrthoDB" id="371082at2759"/>
<dbReference type="RefSeq" id="XP_001030245.1">
    <property type="nucleotide sequence ID" value="XM_001030245.1"/>
</dbReference>
<dbReference type="GO" id="GO:0005776">
    <property type="term" value="C:autophagosome"/>
    <property type="evidence" value="ECO:0007669"/>
    <property type="project" value="TreeGrafter"/>
</dbReference>
<keyword evidence="1" id="KW-0808">Transferase</keyword>
<dbReference type="GO" id="GO:0000407">
    <property type="term" value="C:phagophore assembly site"/>
    <property type="evidence" value="ECO:0007669"/>
    <property type="project" value="TreeGrafter"/>
</dbReference>
<dbReference type="PANTHER" id="PTHR24348:SF22">
    <property type="entry name" value="NON-SPECIFIC SERINE_THREONINE PROTEIN KINASE"/>
    <property type="match status" value="1"/>
</dbReference>
<keyword evidence="4" id="KW-0067">ATP-binding</keyword>
<dbReference type="GO" id="GO:0000045">
    <property type="term" value="P:autophagosome assembly"/>
    <property type="evidence" value="ECO:0007669"/>
    <property type="project" value="TreeGrafter"/>
</dbReference>
<dbReference type="SUPFAM" id="SSF56112">
    <property type="entry name" value="Protein kinase-like (PK-like)"/>
    <property type="match status" value="1"/>
</dbReference>
<keyword evidence="7" id="KW-1185">Reference proteome</keyword>
<dbReference type="GO" id="GO:0010506">
    <property type="term" value="P:regulation of autophagy"/>
    <property type="evidence" value="ECO:0007669"/>
    <property type="project" value="InterPro"/>
</dbReference>
<evidence type="ECO:0000259" key="5">
    <source>
        <dbReference type="PROSITE" id="PS50011"/>
    </source>
</evidence>
<dbReference type="GO" id="GO:0004674">
    <property type="term" value="F:protein serine/threonine kinase activity"/>
    <property type="evidence" value="ECO:0007669"/>
    <property type="project" value="InterPro"/>
</dbReference>
<dbReference type="GO" id="GO:0016020">
    <property type="term" value="C:membrane"/>
    <property type="evidence" value="ECO:0007669"/>
    <property type="project" value="TreeGrafter"/>
</dbReference>
<organism evidence="6 7">
    <name type="scientific">Tetrahymena thermophila (strain SB210)</name>
    <dbReference type="NCBI Taxonomy" id="312017"/>
    <lineage>
        <taxon>Eukaryota</taxon>
        <taxon>Sar</taxon>
        <taxon>Alveolata</taxon>
        <taxon>Ciliophora</taxon>
        <taxon>Intramacronucleata</taxon>
        <taxon>Oligohymenophorea</taxon>
        <taxon>Hymenostomatida</taxon>
        <taxon>Tetrahymenina</taxon>
        <taxon>Tetrahymenidae</taxon>
        <taxon>Tetrahymena</taxon>
    </lineage>
</organism>
<dbReference type="Gene3D" id="1.10.510.10">
    <property type="entry name" value="Transferase(Phosphotransferase) domain 1"/>
    <property type="match status" value="1"/>
</dbReference>
<name>Q22BC6_TETTS</name>
<reference evidence="7" key="1">
    <citation type="journal article" date="2006" name="PLoS Biol.">
        <title>Macronuclear genome sequence of the ciliate Tetrahymena thermophila, a model eukaryote.</title>
        <authorList>
            <person name="Eisen J.A."/>
            <person name="Coyne R.S."/>
            <person name="Wu M."/>
            <person name="Wu D."/>
            <person name="Thiagarajan M."/>
            <person name="Wortman J.R."/>
            <person name="Badger J.H."/>
            <person name="Ren Q."/>
            <person name="Amedeo P."/>
            <person name="Jones K.M."/>
            <person name="Tallon L.J."/>
            <person name="Delcher A.L."/>
            <person name="Salzberg S.L."/>
            <person name="Silva J.C."/>
            <person name="Haas B.J."/>
            <person name="Majoros W.H."/>
            <person name="Farzad M."/>
            <person name="Carlton J.M."/>
            <person name="Smith R.K. Jr."/>
            <person name="Garg J."/>
            <person name="Pearlman R.E."/>
            <person name="Karrer K.M."/>
            <person name="Sun L."/>
            <person name="Manning G."/>
            <person name="Elde N.C."/>
            <person name="Turkewitz A.P."/>
            <person name="Asai D.J."/>
            <person name="Wilkes D.E."/>
            <person name="Wang Y."/>
            <person name="Cai H."/>
            <person name="Collins K."/>
            <person name="Stewart B.A."/>
            <person name="Lee S.R."/>
            <person name="Wilamowska K."/>
            <person name="Weinberg Z."/>
            <person name="Ruzzo W.L."/>
            <person name="Wloga D."/>
            <person name="Gaertig J."/>
            <person name="Frankel J."/>
            <person name="Tsao C.-C."/>
            <person name="Gorovsky M.A."/>
            <person name="Keeling P.J."/>
            <person name="Waller R.F."/>
            <person name="Patron N.J."/>
            <person name="Cherry J.M."/>
            <person name="Stover N.A."/>
            <person name="Krieger C.J."/>
            <person name="del Toro C."/>
            <person name="Ryder H.F."/>
            <person name="Williamson S.C."/>
            <person name="Barbeau R.A."/>
            <person name="Hamilton E.P."/>
            <person name="Orias E."/>
        </authorList>
    </citation>
    <scope>NUCLEOTIDE SEQUENCE [LARGE SCALE GENOMIC DNA]</scope>
    <source>
        <strain evidence="7">SB210</strain>
    </source>
</reference>
<dbReference type="OMA" id="QILEYCC"/>
<dbReference type="InterPro" id="IPR008271">
    <property type="entry name" value="Ser/Thr_kinase_AS"/>
</dbReference>
<sequence>MADNRLLENKYQLIQRLDEGAIGQVFKAQNIQTKEYVAVKQVNIKLFSKSEHLYTLFEQEIENLKKTKSVNTIKYIDHFNDDNNKYIVVEYVDGFTLKKKLEQLQLEGKTFSENTTISYFIQLLKGIKDLHKNNIIHRDLKLENIMISKEGIIKIIDFGSSRELKEGFSANTLVGTPYNMAPEVWFQQDYGSECDIYSLGVILYQMLFGEYPFFTKNITQLWGIIKEGNIDFNKGKIKISQDMQNLIRRMLKYEQDQRISWQEIYNNIIFQNYLQNTMQTNQVEGIKLKKQKEEALDIYTSIQKKPKKEEIPGPSEFSLDDMMYNQYYTKKQDYEIIIYTLQKIAILPENVRNRCLIFILSKLAYTRASQLYQDLQNLFIQFDKSEQLKEKVSKNLEEIKKIYELTINELQSDEISKMRSNSLFWDNIQSEINQFDKQSDQFKQNFENTLKNHKKLIKDHLTSLEQNGESKEKEYYKTYIISFLLSFRIFELIDSKELYKIKEEFEQLEYQQLLSQFKASLQKLVN</sequence>
<evidence type="ECO:0000256" key="3">
    <source>
        <dbReference type="ARBA" id="ARBA00022777"/>
    </source>
</evidence>
<dbReference type="InterPro" id="IPR000719">
    <property type="entry name" value="Prot_kinase_dom"/>
</dbReference>
<dbReference type="KEGG" id="tet:TTHERM_01107300"/>
<dbReference type="PROSITE" id="PS50011">
    <property type="entry name" value="PROTEIN_KINASE_DOM"/>
    <property type="match status" value="1"/>
</dbReference>
<dbReference type="STRING" id="312017.Q22BC6"/>
<evidence type="ECO:0000256" key="1">
    <source>
        <dbReference type="ARBA" id="ARBA00022679"/>
    </source>
</evidence>
<dbReference type="GO" id="GO:0005524">
    <property type="term" value="F:ATP binding"/>
    <property type="evidence" value="ECO:0007669"/>
    <property type="project" value="UniProtKB-KW"/>
</dbReference>
<dbReference type="InterPro" id="IPR011009">
    <property type="entry name" value="Kinase-like_dom_sf"/>
</dbReference>
<keyword evidence="2" id="KW-0547">Nucleotide-binding</keyword>
<dbReference type="Proteomes" id="UP000009168">
    <property type="component" value="Unassembled WGS sequence"/>
</dbReference>
<accession>Q22BC6</accession>
<dbReference type="Pfam" id="PF00069">
    <property type="entry name" value="Pkinase"/>
    <property type="match status" value="1"/>
</dbReference>
<keyword evidence="3 6" id="KW-0418">Kinase</keyword>
<dbReference type="EMBL" id="GG662272">
    <property type="protein sequence ID" value="EAR82582.1"/>
    <property type="molecule type" value="Genomic_DNA"/>
</dbReference>
<proteinExistence type="predicted"/>
<evidence type="ECO:0000313" key="7">
    <source>
        <dbReference type="Proteomes" id="UP000009168"/>
    </source>
</evidence>
<dbReference type="InterPro" id="IPR045269">
    <property type="entry name" value="Atg1-like"/>
</dbReference>
<dbReference type="AlphaFoldDB" id="Q22BC6"/>
<evidence type="ECO:0000313" key="6">
    <source>
        <dbReference type="EMBL" id="EAR82582.1"/>
    </source>
</evidence>
<dbReference type="SMART" id="SM00220">
    <property type="entry name" value="S_TKc"/>
    <property type="match status" value="1"/>
</dbReference>
<dbReference type="GeneID" id="7837857"/>
<evidence type="ECO:0000256" key="4">
    <source>
        <dbReference type="ARBA" id="ARBA00022840"/>
    </source>
</evidence>
<dbReference type="PANTHER" id="PTHR24348">
    <property type="entry name" value="SERINE/THREONINE-PROTEIN KINASE UNC-51-RELATED"/>
    <property type="match status" value="1"/>
</dbReference>
<dbReference type="InParanoid" id="Q22BC6"/>
<feature type="domain" description="Protein kinase" evidence="5">
    <location>
        <begin position="11"/>
        <end position="274"/>
    </location>
</feature>
<gene>
    <name evidence="6" type="ORF">TTHERM_01107300</name>
</gene>
<dbReference type="GO" id="GO:0005829">
    <property type="term" value="C:cytosol"/>
    <property type="evidence" value="ECO:0007669"/>
    <property type="project" value="TreeGrafter"/>
</dbReference>
<dbReference type="eggNOG" id="KOG0589">
    <property type="taxonomic scope" value="Eukaryota"/>
</dbReference>
<dbReference type="HOGENOM" id="CLU_518287_0_0_1"/>
<dbReference type="PROSITE" id="PS00108">
    <property type="entry name" value="PROTEIN_KINASE_ST"/>
    <property type="match status" value="1"/>
</dbReference>
<evidence type="ECO:0000256" key="2">
    <source>
        <dbReference type="ARBA" id="ARBA00022741"/>
    </source>
</evidence>